<reference evidence="2 3" key="1">
    <citation type="submission" date="2011-07" db="EMBL/GenBank/DDBJ databases">
        <authorList>
            <person name="Coyne R."/>
            <person name="Brami D."/>
            <person name="Johnson J."/>
            <person name="Hostetler J."/>
            <person name="Hannick L."/>
            <person name="Clark T."/>
            <person name="Cassidy-Hanley D."/>
            <person name="Inman J."/>
        </authorList>
    </citation>
    <scope>NUCLEOTIDE SEQUENCE [LARGE SCALE GENOMIC DNA]</scope>
    <source>
        <strain evidence="2 3">G5</strain>
    </source>
</reference>
<dbReference type="RefSeq" id="XP_004034629.1">
    <property type="nucleotide sequence ID" value="XM_004034581.1"/>
</dbReference>
<proteinExistence type="predicted"/>
<sequence>MKDGEMIKGESDKRETVDWSNWFAGNVDPEDLKKHKELLDRMHFGGPIWEGKGKPKSIIDDENPVYAEGVKEENPSFKNPKKIEYENVKR</sequence>
<evidence type="ECO:0000256" key="1">
    <source>
        <dbReference type="SAM" id="MobiDB-lite"/>
    </source>
</evidence>
<feature type="region of interest" description="Disordered" evidence="1">
    <location>
        <begin position="1"/>
        <end position="27"/>
    </location>
</feature>
<name>G0QUE7_ICHMU</name>
<dbReference type="AlphaFoldDB" id="G0QUE7"/>
<gene>
    <name evidence="2" type="ORF">IMG5_116730</name>
</gene>
<dbReference type="GeneID" id="14907295"/>
<dbReference type="eggNOG" id="ENOG502QZ7N">
    <property type="taxonomic scope" value="Eukaryota"/>
</dbReference>
<evidence type="ECO:0000313" key="2">
    <source>
        <dbReference type="EMBL" id="EGR31143.1"/>
    </source>
</evidence>
<dbReference type="EMBL" id="GL983911">
    <property type="protein sequence ID" value="EGR31143.1"/>
    <property type="molecule type" value="Genomic_DNA"/>
</dbReference>
<dbReference type="Proteomes" id="UP000008983">
    <property type="component" value="Unassembled WGS sequence"/>
</dbReference>
<feature type="region of interest" description="Disordered" evidence="1">
    <location>
        <begin position="70"/>
        <end position="90"/>
    </location>
</feature>
<accession>G0QUE7</accession>
<protein>
    <submittedName>
        <fullName evidence="2">Uncharacterized protein</fullName>
    </submittedName>
</protein>
<evidence type="ECO:0000313" key="3">
    <source>
        <dbReference type="Proteomes" id="UP000008983"/>
    </source>
</evidence>
<dbReference type="InParanoid" id="G0QUE7"/>
<keyword evidence="3" id="KW-1185">Reference proteome</keyword>
<feature type="compositionally biased region" description="Basic and acidic residues" evidence="1">
    <location>
        <begin position="1"/>
        <end position="17"/>
    </location>
</feature>
<dbReference type="OrthoDB" id="10252184at2759"/>
<organism evidence="2 3">
    <name type="scientific">Ichthyophthirius multifiliis</name>
    <name type="common">White spot disease agent</name>
    <name type="synonym">Ich</name>
    <dbReference type="NCBI Taxonomy" id="5932"/>
    <lineage>
        <taxon>Eukaryota</taxon>
        <taxon>Sar</taxon>
        <taxon>Alveolata</taxon>
        <taxon>Ciliophora</taxon>
        <taxon>Intramacronucleata</taxon>
        <taxon>Oligohymenophorea</taxon>
        <taxon>Hymenostomatida</taxon>
        <taxon>Ophryoglenina</taxon>
        <taxon>Ichthyophthirius</taxon>
    </lineage>
</organism>